<gene>
    <name evidence="14" type="primary">N</name>
</gene>
<sequence length="431" mass="49307">MYCTLNKKEIKAVKPTDAIPPQYPKEFFINGNGKKPTLRVPQGKLDLPTVRELVFGGLERGELVLSHVIRYLYLVGEKITEKLEGDWISFGVNIGRRNQEINVWNFYEVIIEDDQTIDGRRANNVDENDDVWLTLALLAYYRLGRSANQNHRNNLLIKLNAQIKGYRKDAPNIIDDVAVHGSWVTNSEFCKIAAGFDMFMNRFKNNKYAHVRFGTVASRYKDAAGLMALGHACDVTGLTIEEILDWIFVSNVGEDVVKIMEEGNEIDEPYSYMPYMMDMGISNKSPYSSISCPHIYTFLHLVGTLLTSERSKHARMVSEHNLQNIKMNAFVVSYVKSNKAALTKAFLKSEDRDYEKRQEEGSDDDEDEDESENDDDFGAMPKSSDPMEWFIFLESNHFILPEKVTEFCIRECKKIQNARPNTIGKYLASIV</sequence>
<proteinExistence type="predicted"/>
<reference evidence="14 17" key="1">
    <citation type="submission" date="2014-08" db="EMBL/GenBank/DDBJ databases">
        <title>Complete Genome Sequence of a Chinese Isolate of Bovine ephemeral fever virus.</title>
        <authorList>
            <person name="Wang J."/>
            <person name="Yin H."/>
            <person name="Zheng F."/>
            <person name="Gao S."/>
        </authorList>
    </citation>
    <scope>NUCLEOTIDE SEQUENCE [LARGE SCALE GENOMIC DNA]</scope>
    <source>
        <strain evidence="14">Bovine/China/Henan1/2012</strain>
    </source>
</reference>
<dbReference type="EMBL" id="KM276084">
    <property type="protein sequence ID" value="AIW62178.1"/>
    <property type="molecule type" value="Viral_cRNA"/>
</dbReference>
<dbReference type="InterPro" id="IPR035961">
    <property type="entry name" value="Rhabdovirus_nucleoprotein-like"/>
</dbReference>
<keyword evidence="5" id="KW-0167">Capsid protein</keyword>
<organism evidence="14 17">
    <name type="scientific">Bovine ephemeral fever virus</name>
    <name type="common">BEFV</name>
    <dbReference type="NCBI Taxonomy" id="11303"/>
    <lineage>
        <taxon>Viruses</taxon>
        <taxon>Riboviria</taxon>
        <taxon>Orthornavirae</taxon>
        <taxon>Negarnaviricota</taxon>
        <taxon>Haploviricotina</taxon>
        <taxon>Monjiviricetes</taxon>
        <taxon>Mononegavirales</taxon>
        <taxon>Rhabdoviridae</taxon>
        <taxon>Alpharhabdovirinae</taxon>
        <taxon>Ephemerovirus</taxon>
        <taxon>Ephemerovirus febris</taxon>
    </lineage>
</organism>
<evidence type="ECO:0000256" key="5">
    <source>
        <dbReference type="ARBA" id="ARBA00022561"/>
    </source>
</evidence>
<evidence type="ECO:0000313" key="16">
    <source>
        <dbReference type="EMBL" id="QBQ82417.1"/>
    </source>
</evidence>
<feature type="domain" description="Rhabdovirus nucleocapsid" evidence="13">
    <location>
        <begin position="6"/>
        <end position="416"/>
    </location>
</feature>
<dbReference type="GO" id="GO:1990904">
    <property type="term" value="C:ribonucleoprotein complex"/>
    <property type="evidence" value="ECO:0007669"/>
    <property type="project" value="UniProtKB-KW"/>
</dbReference>
<dbReference type="InterPro" id="IPR023330">
    <property type="entry name" value="Rhabdovirus_ncapsid_N"/>
</dbReference>
<evidence type="ECO:0000256" key="7">
    <source>
        <dbReference type="ARBA" id="ARBA00022884"/>
    </source>
</evidence>
<evidence type="ECO:0000256" key="3">
    <source>
        <dbReference type="ARBA" id="ARBA00014389"/>
    </source>
</evidence>
<dbReference type="Pfam" id="PF00945">
    <property type="entry name" value="Rhabdo_ncap"/>
    <property type="match status" value="1"/>
</dbReference>
<evidence type="ECO:0000313" key="15">
    <source>
        <dbReference type="EMBL" id="AZB87548.1"/>
    </source>
</evidence>
<keyword evidence="6" id="KW-0946">Virion</keyword>
<evidence type="ECO:0000256" key="1">
    <source>
        <dbReference type="ARBA" id="ARBA00004192"/>
    </source>
</evidence>
<evidence type="ECO:0000256" key="10">
    <source>
        <dbReference type="ARBA" id="ARBA00023274"/>
    </source>
</evidence>
<dbReference type="GO" id="GO:0003723">
    <property type="term" value="F:RNA binding"/>
    <property type="evidence" value="ECO:0007669"/>
    <property type="project" value="UniProtKB-KW"/>
</dbReference>
<organismHost>
    <name type="scientific">Syncerus caffer</name>
    <name type="common">African buffalo</name>
    <dbReference type="NCBI Taxonomy" id="9970"/>
</organismHost>
<dbReference type="SUPFAM" id="SSF140809">
    <property type="entry name" value="Rhabdovirus nucleoprotein-like"/>
    <property type="match status" value="1"/>
</dbReference>
<evidence type="ECO:0000256" key="11">
    <source>
        <dbReference type="ARBA" id="ARBA00033344"/>
    </source>
</evidence>
<name>A0A0A0V6G7_BEFV</name>
<reference evidence="15" key="2">
    <citation type="journal article" date="2018" name="Vet. Microbiol.">
        <title>Molecular characterization of bovine ephemeral fever virus in Thailand between 2013 and 2017.</title>
        <authorList>
            <person name="Chaisirirat T."/>
            <person name="Sangthong P."/>
            <person name="Arunvipas P."/>
            <person name="Petcharat N."/>
            <person name="Thangthamniyom N."/>
            <person name="Chumsing W."/>
            <person name="Lekcharoensuk P."/>
        </authorList>
    </citation>
    <scope>NUCLEOTIDE SEQUENCE</scope>
    <source>
        <strain evidence="15">EastAsia/TH/LRI0045/2016</strain>
    </source>
</reference>
<dbReference type="EMBL" id="MH756623">
    <property type="protein sequence ID" value="QBQ82417.1"/>
    <property type="molecule type" value="Viral_cRNA"/>
</dbReference>
<keyword evidence="10" id="KW-0687">Ribonucleoprotein</keyword>
<organismHost>
    <name type="scientific">Bubalus bubalis</name>
    <name type="common">Domestic water buffalo</name>
    <dbReference type="NCBI Taxonomy" id="89462"/>
</organismHost>
<feature type="region of interest" description="Disordered" evidence="12">
    <location>
        <begin position="352"/>
        <end position="382"/>
    </location>
</feature>
<dbReference type="Gene3D" id="1.10.3610.10">
    <property type="entry name" value="Nucleoprotein"/>
    <property type="match status" value="1"/>
</dbReference>
<evidence type="ECO:0000313" key="17">
    <source>
        <dbReference type="Proteomes" id="UP000137612"/>
    </source>
</evidence>
<dbReference type="GO" id="GO:0019013">
    <property type="term" value="C:viral nucleocapsid"/>
    <property type="evidence" value="ECO:0007669"/>
    <property type="project" value="UniProtKB-KW"/>
</dbReference>
<reference evidence="16" key="3">
    <citation type="submission" date="2018-08" db="EMBL/GenBank/DDBJ databases">
        <authorList>
            <person name="Wang X."/>
            <person name="Jia K."/>
            <person name="Ma J."/>
            <person name="Li S."/>
        </authorList>
    </citation>
    <scope>NUCLEOTIDE SEQUENCE</scope>
    <source>
        <strain evidence="16">Bovine/China/Guangdong/2017</strain>
    </source>
</reference>
<dbReference type="GO" id="GO:0030430">
    <property type="term" value="C:host cell cytoplasm"/>
    <property type="evidence" value="ECO:0007669"/>
    <property type="project" value="UniProtKB-SubCell"/>
</dbReference>
<evidence type="ECO:0000259" key="13">
    <source>
        <dbReference type="Pfam" id="PF00945"/>
    </source>
</evidence>
<dbReference type="EMBL" id="MH105245">
    <property type="protein sequence ID" value="AZB87548.1"/>
    <property type="molecule type" value="Viral_cRNA"/>
</dbReference>
<evidence type="ECO:0000256" key="2">
    <source>
        <dbReference type="ARBA" id="ARBA00004328"/>
    </source>
</evidence>
<dbReference type="InterPro" id="IPR000448">
    <property type="entry name" value="Rhabdo_ncapsid"/>
</dbReference>
<feature type="compositionally biased region" description="Acidic residues" evidence="12">
    <location>
        <begin position="361"/>
        <end position="377"/>
    </location>
</feature>
<keyword evidence="9" id="KW-1035">Host cytoplasm</keyword>
<dbReference type="Gene3D" id="1.10.3570.10">
    <property type="entry name" value="Rhabdovirus nucleocapsid protein like domain"/>
    <property type="match status" value="1"/>
</dbReference>
<keyword evidence="7" id="KW-0694">RNA-binding</keyword>
<evidence type="ECO:0000256" key="6">
    <source>
        <dbReference type="ARBA" id="ARBA00022844"/>
    </source>
</evidence>
<evidence type="ECO:0000313" key="14">
    <source>
        <dbReference type="EMBL" id="AIW62178.1"/>
    </source>
</evidence>
<keyword evidence="8 14" id="KW-0543">Viral nucleoprotein</keyword>
<dbReference type="GO" id="GO:0019029">
    <property type="term" value="C:helical viral capsid"/>
    <property type="evidence" value="ECO:0007669"/>
    <property type="project" value="UniProtKB-KW"/>
</dbReference>
<organismHost>
    <name type="scientific">Culicoides</name>
    <dbReference type="NCBI Taxonomy" id="58271"/>
</organismHost>
<keyword evidence="4" id="KW-1139">Helical capsid protein</keyword>
<protein>
    <recommendedName>
        <fullName evidence="3">Nucleoprotein</fullName>
    </recommendedName>
    <alternativeName>
        <fullName evidence="11">Nucleocapsid protein</fullName>
    </alternativeName>
</protein>
<comment type="subcellular location">
    <subcellularLocation>
        <location evidence="1">Host cytoplasm</location>
    </subcellularLocation>
    <subcellularLocation>
        <location evidence="2">Virion</location>
    </subcellularLocation>
</comment>
<evidence type="ECO:0000256" key="8">
    <source>
        <dbReference type="ARBA" id="ARBA00023086"/>
    </source>
</evidence>
<dbReference type="InterPro" id="IPR023331">
    <property type="entry name" value="Rhabdovirus_ncapsid_C"/>
</dbReference>
<organismHost>
    <name type="scientific">Bos taurus</name>
    <name type="common">Bovine</name>
    <dbReference type="NCBI Taxonomy" id="9913"/>
</organismHost>
<evidence type="ECO:0000256" key="12">
    <source>
        <dbReference type="SAM" id="MobiDB-lite"/>
    </source>
</evidence>
<evidence type="ECO:0000256" key="9">
    <source>
        <dbReference type="ARBA" id="ARBA00023200"/>
    </source>
</evidence>
<evidence type="ECO:0000256" key="4">
    <source>
        <dbReference type="ARBA" id="ARBA00022497"/>
    </source>
</evidence>
<accession>A0A0A0V6G7</accession>
<dbReference type="Proteomes" id="UP000137612">
    <property type="component" value="Genome"/>
</dbReference>